<evidence type="ECO:0000313" key="4">
    <source>
        <dbReference type="EMBL" id="MBM6807288.1"/>
    </source>
</evidence>
<name>A0ABS2FB66_9BACE</name>
<dbReference type="EMBL" id="JACJKJ010000020">
    <property type="protein sequence ID" value="MBM6807288.1"/>
    <property type="molecule type" value="Genomic_DNA"/>
</dbReference>
<evidence type="ECO:0000313" key="5">
    <source>
        <dbReference type="Proteomes" id="UP000782117"/>
    </source>
</evidence>
<organism evidence="4 5">
    <name type="scientific">Bacteroides caecicola</name>
    <dbReference type="NCBI Taxonomy" id="1462569"/>
    <lineage>
        <taxon>Bacteria</taxon>
        <taxon>Pseudomonadati</taxon>
        <taxon>Bacteroidota</taxon>
        <taxon>Bacteroidia</taxon>
        <taxon>Bacteroidales</taxon>
        <taxon>Bacteroidaceae</taxon>
        <taxon>Bacteroides</taxon>
    </lineage>
</organism>
<dbReference type="Gene3D" id="3.90.550.10">
    <property type="entry name" value="Spore Coat Polysaccharide Biosynthesis Protein SpsA, Chain A"/>
    <property type="match status" value="1"/>
</dbReference>
<gene>
    <name evidence="4" type="ORF">H6A24_12415</name>
</gene>
<dbReference type="RefSeq" id="WP_204501177.1">
    <property type="nucleotide sequence ID" value="NZ_JACJKJ010000020.1"/>
</dbReference>
<reference evidence="4 5" key="1">
    <citation type="journal article" date="2021" name="Sci. Rep.">
        <title>The distribution of antibiotic resistance genes in chicken gut microbiota commensals.</title>
        <authorList>
            <person name="Juricova H."/>
            <person name="Matiasovicova J."/>
            <person name="Kubasova T."/>
            <person name="Cejkova D."/>
            <person name="Rychlik I."/>
        </authorList>
    </citation>
    <scope>NUCLEOTIDE SEQUENCE [LARGE SCALE GENOMIC DNA]</scope>
    <source>
        <strain evidence="4 5">An768</strain>
    </source>
</reference>
<dbReference type="PANTHER" id="PTHR22916:SF51">
    <property type="entry name" value="GLYCOSYLTRANSFERASE EPSH-RELATED"/>
    <property type="match status" value="1"/>
</dbReference>
<keyword evidence="5" id="KW-1185">Reference proteome</keyword>
<evidence type="ECO:0000259" key="3">
    <source>
        <dbReference type="Pfam" id="PF00535"/>
    </source>
</evidence>
<feature type="domain" description="Glycosyltransferase 2-like" evidence="3">
    <location>
        <begin position="10"/>
        <end position="181"/>
    </location>
</feature>
<dbReference type="Proteomes" id="UP000782117">
    <property type="component" value="Unassembled WGS sequence"/>
</dbReference>
<evidence type="ECO:0000256" key="2">
    <source>
        <dbReference type="ARBA" id="ARBA00022679"/>
    </source>
</evidence>
<protein>
    <submittedName>
        <fullName evidence="4">Glycosyltransferase family 2 protein</fullName>
    </submittedName>
</protein>
<keyword evidence="2" id="KW-0808">Transferase</keyword>
<accession>A0ABS2FB66</accession>
<dbReference type="PANTHER" id="PTHR22916">
    <property type="entry name" value="GLYCOSYLTRANSFERASE"/>
    <property type="match status" value="1"/>
</dbReference>
<evidence type="ECO:0000256" key="1">
    <source>
        <dbReference type="ARBA" id="ARBA00022676"/>
    </source>
</evidence>
<sequence length="358" mass="42623">MDTQDKALVSVIICLYNVSSFLREKKLSCILQQTYKNLEIILVDDGSTDDTYLLCEKLRNIDKRITLVKKENGGLGTARNAGLDNATGAYVWFYDVDDEADLQLIEKNVHWMEVYKSDMNIFGYHCITPALSLSENVSFTERKIHENQQLKSVFIDELLFVPNGNGFAWNKFYRRSFIEKYGFRFGCQRIQQDEVFNLQFYPFLDNVYISSELLYTYYIYSSGNNRSRYIHDRINIYISIYNQFKTFIAQWDLSDKRLEKYVYDRLYAGMETSVLFNTFHPDSKKSRSEKKKEILDILNRPEVRKSMEFKRLFPMGIEQKLFYCAYKDESFIRIVFLRMLFSSLRNLKNFCLKRHFVF</sequence>
<dbReference type="Pfam" id="PF00535">
    <property type="entry name" value="Glycos_transf_2"/>
    <property type="match status" value="1"/>
</dbReference>
<dbReference type="InterPro" id="IPR029044">
    <property type="entry name" value="Nucleotide-diphossugar_trans"/>
</dbReference>
<proteinExistence type="predicted"/>
<comment type="caution">
    <text evidence="4">The sequence shown here is derived from an EMBL/GenBank/DDBJ whole genome shotgun (WGS) entry which is preliminary data.</text>
</comment>
<keyword evidence="1" id="KW-0328">Glycosyltransferase</keyword>
<dbReference type="CDD" id="cd00761">
    <property type="entry name" value="Glyco_tranf_GTA_type"/>
    <property type="match status" value="1"/>
</dbReference>
<dbReference type="InterPro" id="IPR001173">
    <property type="entry name" value="Glyco_trans_2-like"/>
</dbReference>
<dbReference type="SUPFAM" id="SSF53448">
    <property type="entry name" value="Nucleotide-diphospho-sugar transferases"/>
    <property type="match status" value="1"/>
</dbReference>